<protein>
    <submittedName>
        <fullName evidence="2">Uncharacterized protein</fullName>
    </submittedName>
</protein>
<accession>A0AAD4BBX6</accession>
<evidence type="ECO:0000313" key="3">
    <source>
        <dbReference type="Proteomes" id="UP001194468"/>
    </source>
</evidence>
<name>A0AAD4BBX6_BOLED</name>
<organism evidence="2 3">
    <name type="scientific">Boletus edulis BED1</name>
    <dbReference type="NCBI Taxonomy" id="1328754"/>
    <lineage>
        <taxon>Eukaryota</taxon>
        <taxon>Fungi</taxon>
        <taxon>Dikarya</taxon>
        <taxon>Basidiomycota</taxon>
        <taxon>Agaricomycotina</taxon>
        <taxon>Agaricomycetes</taxon>
        <taxon>Agaricomycetidae</taxon>
        <taxon>Boletales</taxon>
        <taxon>Boletineae</taxon>
        <taxon>Boletaceae</taxon>
        <taxon>Boletoideae</taxon>
        <taxon>Boletus</taxon>
    </lineage>
</organism>
<feature type="compositionally biased region" description="Low complexity" evidence="1">
    <location>
        <begin position="238"/>
        <end position="251"/>
    </location>
</feature>
<reference evidence="2" key="1">
    <citation type="submission" date="2019-10" db="EMBL/GenBank/DDBJ databases">
        <authorList>
            <consortium name="DOE Joint Genome Institute"/>
            <person name="Kuo A."/>
            <person name="Miyauchi S."/>
            <person name="Kiss E."/>
            <person name="Drula E."/>
            <person name="Kohler A."/>
            <person name="Sanchez-Garcia M."/>
            <person name="Andreopoulos B."/>
            <person name="Barry K.W."/>
            <person name="Bonito G."/>
            <person name="Buee M."/>
            <person name="Carver A."/>
            <person name="Chen C."/>
            <person name="Cichocki N."/>
            <person name="Clum A."/>
            <person name="Culley D."/>
            <person name="Crous P.W."/>
            <person name="Fauchery L."/>
            <person name="Girlanda M."/>
            <person name="Hayes R."/>
            <person name="Keri Z."/>
            <person name="LaButti K."/>
            <person name="Lipzen A."/>
            <person name="Lombard V."/>
            <person name="Magnuson J."/>
            <person name="Maillard F."/>
            <person name="Morin E."/>
            <person name="Murat C."/>
            <person name="Nolan M."/>
            <person name="Ohm R."/>
            <person name="Pangilinan J."/>
            <person name="Pereira M."/>
            <person name="Perotto S."/>
            <person name="Peter M."/>
            <person name="Riley R."/>
            <person name="Sitrit Y."/>
            <person name="Stielow B."/>
            <person name="Szollosi G."/>
            <person name="Zifcakova L."/>
            <person name="Stursova M."/>
            <person name="Spatafora J.W."/>
            <person name="Tedersoo L."/>
            <person name="Vaario L.-M."/>
            <person name="Yamada A."/>
            <person name="Yan M."/>
            <person name="Wang P."/>
            <person name="Xu J."/>
            <person name="Bruns T."/>
            <person name="Baldrian P."/>
            <person name="Vilgalys R."/>
            <person name="Henrissat B."/>
            <person name="Grigoriev I.V."/>
            <person name="Hibbett D."/>
            <person name="Nagy L.G."/>
            <person name="Martin F.M."/>
        </authorList>
    </citation>
    <scope>NUCLEOTIDE SEQUENCE</scope>
    <source>
        <strain evidence="2">BED1</strain>
    </source>
</reference>
<reference evidence="2" key="2">
    <citation type="journal article" date="2020" name="Nat. Commun.">
        <title>Large-scale genome sequencing of mycorrhizal fungi provides insights into the early evolution of symbiotic traits.</title>
        <authorList>
            <person name="Miyauchi S."/>
            <person name="Kiss E."/>
            <person name="Kuo A."/>
            <person name="Drula E."/>
            <person name="Kohler A."/>
            <person name="Sanchez-Garcia M."/>
            <person name="Morin E."/>
            <person name="Andreopoulos B."/>
            <person name="Barry K.W."/>
            <person name="Bonito G."/>
            <person name="Buee M."/>
            <person name="Carver A."/>
            <person name="Chen C."/>
            <person name="Cichocki N."/>
            <person name="Clum A."/>
            <person name="Culley D."/>
            <person name="Crous P.W."/>
            <person name="Fauchery L."/>
            <person name="Girlanda M."/>
            <person name="Hayes R.D."/>
            <person name="Keri Z."/>
            <person name="LaButti K."/>
            <person name="Lipzen A."/>
            <person name="Lombard V."/>
            <person name="Magnuson J."/>
            <person name="Maillard F."/>
            <person name="Murat C."/>
            <person name="Nolan M."/>
            <person name="Ohm R.A."/>
            <person name="Pangilinan J."/>
            <person name="Pereira M.F."/>
            <person name="Perotto S."/>
            <person name="Peter M."/>
            <person name="Pfister S."/>
            <person name="Riley R."/>
            <person name="Sitrit Y."/>
            <person name="Stielow J.B."/>
            <person name="Szollosi G."/>
            <person name="Zifcakova L."/>
            <person name="Stursova M."/>
            <person name="Spatafora J.W."/>
            <person name="Tedersoo L."/>
            <person name="Vaario L.M."/>
            <person name="Yamada A."/>
            <person name="Yan M."/>
            <person name="Wang P."/>
            <person name="Xu J."/>
            <person name="Bruns T."/>
            <person name="Baldrian P."/>
            <person name="Vilgalys R."/>
            <person name="Dunand C."/>
            <person name="Henrissat B."/>
            <person name="Grigoriev I.V."/>
            <person name="Hibbett D."/>
            <person name="Nagy L.G."/>
            <person name="Martin F.M."/>
        </authorList>
    </citation>
    <scope>NUCLEOTIDE SEQUENCE</scope>
    <source>
        <strain evidence="2">BED1</strain>
    </source>
</reference>
<evidence type="ECO:0000256" key="1">
    <source>
        <dbReference type="SAM" id="MobiDB-lite"/>
    </source>
</evidence>
<feature type="region of interest" description="Disordered" evidence="1">
    <location>
        <begin position="226"/>
        <end position="251"/>
    </location>
</feature>
<proteinExistence type="predicted"/>
<evidence type="ECO:0000313" key="2">
    <source>
        <dbReference type="EMBL" id="KAF8417726.1"/>
    </source>
</evidence>
<comment type="caution">
    <text evidence="2">The sequence shown here is derived from an EMBL/GenBank/DDBJ whole genome shotgun (WGS) entry which is preliminary data.</text>
</comment>
<sequence length="283" mass="31978">YLLDGNRYAFSLNADITSSLTTGSKAKLRKLQEETYLRYARPMQRTLALLLWISHILMTRKSDAPTLLGSLKTVLLELRKEQKVLLSSLYGLLMSPKQPKLADFLPILHSLFITIICHEVSAEGKFGCPTDYSLCVGSLLPNGCFQQANVLTRDCAALQHTFIVTLFQEARLQYHNIAEFSPYDRSHWVGIDLDRPLCTLWDAEKELVEVEEEELDDVEDQINADVQESESASEHPASESAEEVTSSTEMKPISLLDLIDIDEDAPEHRESTQFLKYATAHKC</sequence>
<dbReference type="Proteomes" id="UP001194468">
    <property type="component" value="Unassembled WGS sequence"/>
</dbReference>
<dbReference type="EMBL" id="WHUW01000216">
    <property type="protein sequence ID" value="KAF8417726.1"/>
    <property type="molecule type" value="Genomic_DNA"/>
</dbReference>
<feature type="non-terminal residue" evidence="2">
    <location>
        <position position="1"/>
    </location>
</feature>
<keyword evidence="3" id="KW-1185">Reference proteome</keyword>
<gene>
    <name evidence="2" type="ORF">L210DRAFT_936105</name>
</gene>
<dbReference type="AlphaFoldDB" id="A0AAD4BBX6"/>